<accession>A0A368JKF3</accession>
<dbReference type="GO" id="GO:0006508">
    <property type="term" value="P:proteolysis"/>
    <property type="evidence" value="ECO:0007669"/>
    <property type="project" value="UniProtKB-KW"/>
</dbReference>
<keyword evidence="3" id="KW-0482">Metalloprotease</keyword>
<organism evidence="3 4">
    <name type="scientific">Larkinella punicea</name>
    <dbReference type="NCBI Taxonomy" id="2315727"/>
    <lineage>
        <taxon>Bacteria</taxon>
        <taxon>Pseudomonadati</taxon>
        <taxon>Bacteroidota</taxon>
        <taxon>Cytophagia</taxon>
        <taxon>Cytophagales</taxon>
        <taxon>Spirosomataceae</taxon>
        <taxon>Larkinella</taxon>
    </lineage>
</organism>
<feature type="transmembrane region" description="Helical" evidence="1">
    <location>
        <begin position="88"/>
        <end position="108"/>
    </location>
</feature>
<keyword evidence="1" id="KW-1133">Transmembrane helix</keyword>
<keyword evidence="4" id="KW-1185">Reference proteome</keyword>
<dbReference type="EMBL" id="QOWE01000015">
    <property type="protein sequence ID" value="RCR68149.1"/>
    <property type="molecule type" value="Genomic_DNA"/>
</dbReference>
<evidence type="ECO:0000313" key="3">
    <source>
        <dbReference type="EMBL" id="RCR68149.1"/>
    </source>
</evidence>
<evidence type="ECO:0000313" key="4">
    <source>
        <dbReference type="Proteomes" id="UP000253383"/>
    </source>
</evidence>
<evidence type="ECO:0000259" key="2">
    <source>
        <dbReference type="Pfam" id="PF02517"/>
    </source>
</evidence>
<proteinExistence type="predicted"/>
<reference evidence="3 4" key="1">
    <citation type="submission" date="2018-07" db="EMBL/GenBank/DDBJ databases">
        <title>Genome analysis of Larkinella rosea.</title>
        <authorList>
            <person name="Zhou Z."/>
            <person name="Wang G."/>
        </authorList>
    </citation>
    <scope>NUCLEOTIDE SEQUENCE [LARGE SCALE GENOMIC DNA]</scope>
    <source>
        <strain evidence="4">zzj9</strain>
    </source>
</reference>
<keyword evidence="3" id="KW-0378">Hydrolase</keyword>
<feature type="transmembrane region" description="Helical" evidence="1">
    <location>
        <begin position="233"/>
        <end position="257"/>
    </location>
</feature>
<dbReference type="OrthoDB" id="5525190at2"/>
<feature type="transmembrane region" description="Helical" evidence="1">
    <location>
        <begin position="58"/>
        <end position="76"/>
    </location>
</feature>
<dbReference type="Proteomes" id="UP000253383">
    <property type="component" value="Unassembled WGS sequence"/>
</dbReference>
<evidence type="ECO:0000256" key="1">
    <source>
        <dbReference type="SAM" id="Phobius"/>
    </source>
</evidence>
<keyword evidence="1" id="KW-0472">Membrane</keyword>
<sequence length="312" mass="36588">MRTLIRSLREHLKADFRADLYAAAAVFLAVCISINYYLDFEDSYIDAYRGENIRILFYFLLYAFAYYSGVWLWTRFHQRLDIWRRRDFWVYSLTGLTIYSWYAGFYGFNDWSHTVFDGQIYQFAFYCLRNWQSLLTVLLPLILFYNFVEKESNGFYGMRPKWKGLKIYFVLLLCMVPLITYASFQPSFLESYPTYRDTNANEFFNVPEWVTALVYELAYGWDFVPTELMFRGFLVIGMARILGRGAVFPMVITYAFIHFGKPPGETVSSIFGGYILGVIALQTRSIWGGIIIHLGVAWLMELTAFLQLGLGK</sequence>
<keyword evidence="1" id="KW-0812">Transmembrane</keyword>
<feature type="transmembrane region" description="Helical" evidence="1">
    <location>
        <begin position="120"/>
        <end position="144"/>
    </location>
</feature>
<name>A0A368JKF3_9BACT</name>
<feature type="domain" description="CAAX prenyl protease 2/Lysostaphin resistance protein A-like" evidence="2">
    <location>
        <begin position="226"/>
        <end position="297"/>
    </location>
</feature>
<dbReference type="AlphaFoldDB" id="A0A368JKF3"/>
<keyword evidence="3" id="KW-0645">Protease</keyword>
<dbReference type="GO" id="GO:0080120">
    <property type="term" value="P:CAAX-box protein maturation"/>
    <property type="evidence" value="ECO:0007669"/>
    <property type="project" value="UniProtKB-ARBA"/>
</dbReference>
<dbReference type="Pfam" id="PF02517">
    <property type="entry name" value="Rce1-like"/>
    <property type="match status" value="1"/>
</dbReference>
<gene>
    <name evidence="3" type="ORF">DUE52_18470</name>
</gene>
<dbReference type="GO" id="GO:0008237">
    <property type="term" value="F:metallopeptidase activity"/>
    <property type="evidence" value="ECO:0007669"/>
    <property type="project" value="UniProtKB-KW"/>
</dbReference>
<dbReference type="RefSeq" id="WP_114407613.1">
    <property type="nucleotide sequence ID" value="NZ_QOWE01000015.1"/>
</dbReference>
<dbReference type="GO" id="GO:0004175">
    <property type="term" value="F:endopeptidase activity"/>
    <property type="evidence" value="ECO:0007669"/>
    <property type="project" value="UniProtKB-ARBA"/>
</dbReference>
<protein>
    <submittedName>
        <fullName evidence="3">CPBP family intramembrane metalloprotease</fullName>
    </submittedName>
</protein>
<dbReference type="InterPro" id="IPR003675">
    <property type="entry name" value="Rce1/LyrA-like_dom"/>
</dbReference>
<comment type="caution">
    <text evidence="3">The sequence shown here is derived from an EMBL/GenBank/DDBJ whole genome shotgun (WGS) entry which is preliminary data.</text>
</comment>
<feature type="transmembrane region" description="Helical" evidence="1">
    <location>
        <begin position="264"/>
        <end position="281"/>
    </location>
</feature>
<feature type="transmembrane region" description="Helical" evidence="1">
    <location>
        <begin position="20"/>
        <end position="38"/>
    </location>
</feature>
<feature type="transmembrane region" description="Helical" evidence="1">
    <location>
        <begin position="165"/>
        <end position="184"/>
    </location>
</feature>